<feature type="transmembrane region" description="Helical" evidence="1">
    <location>
        <begin position="550"/>
        <end position="571"/>
    </location>
</feature>
<dbReference type="PANTHER" id="PTHR35807">
    <property type="entry name" value="TRANSCRIPTIONAL REGULATOR REDD-RELATED"/>
    <property type="match status" value="1"/>
</dbReference>
<dbReference type="SUPFAM" id="SSF117281">
    <property type="entry name" value="Kelch motif"/>
    <property type="match status" value="1"/>
</dbReference>
<protein>
    <submittedName>
        <fullName evidence="2">DNA-binding transcriptional activator</fullName>
    </submittedName>
</protein>
<dbReference type="Gene3D" id="2.120.10.80">
    <property type="entry name" value="Kelch-type beta propeller"/>
    <property type="match status" value="1"/>
</dbReference>
<dbReference type="Proteomes" id="UP001165489">
    <property type="component" value="Unassembled WGS sequence"/>
</dbReference>
<dbReference type="InterPro" id="IPR015915">
    <property type="entry name" value="Kelch-typ_b-propeller"/>
</dbReference>
<comment type="caution">
    <text evidence="2">The sequence shown here is derived from an EMBL/GenBank/DDBJ whole genome shotgun (WGS) entry which is preliminary data.</text>
</comment>
<gene>
    <name evidence="2" type="ORF">MM239_03845</name>
</gene>
<reference evidence="2" key="1">
    <citation type="submission" date="2022-03" db="EMBL/GenBank/DDBJ databases">
        <title>De novo assembled genomes of Belliella spp. (Cyclobacteriaceae) strains.</title>
        <authorList>
            <person name="Szabo A."/>
            <person name="Korponai K."/>
            <person name="Felfoldi T."/>
        </authorList>
    </citation>
    <scope>NUCLEOTIDE SEQUENCE</scope>
    <source>
        <strain evidence="2">DSM 111904</strain>
    </source>
</reference>
<dbReference type="GO" id="GO:0003677">
    <property type="term" value="F:DNA binding"/>
    <property type="evidence" value="ECO:0007669"/>
    <property type="project" value="UniProtKB-KW"/>
</dbReference>
<evidence type="ECO:0000313" key="3">
    <source>
        <dbReference type="Proteomes" id="UP001165489"/>
    </source>
</evidence>
<organism evidence="2 3">
    <name type="scientific">Belliella filtrata</name>
    <dbReference type="NCBI Taxonomy" id="2923435"/>
    <lineage>
        <taxon>Bacteria</taxon>
        <taxon>Pseudomonadati</taxon>
        <taxon>Bacteroidota</taxon>
        <taxon>Cytophagia</taxon>
        <taxon>Cytophagales</taxon>
        <taxon>Cyclobacteriaceae</taxon>
        <taxon>Belliella</taxon>
    </lineage>
</organism>
<dbReference type="InterPro" id="IPR051677">
    <property type="entry name" value="AfsR-DnrI-RedD_regulator"/>
</dbReference>
<dbReference type="Pfam" id="PF24681">
    <property type="entry name" value="Kelch_KLHDC2_KLHL20_DRC7"/>
    <property type="match status" value="1"/>
</dbReference>
<evidence type="ECO:0000313" key="2">
    <source>
        <dbReference type="EMBL" id="MCH7408515.1"/>
    </source>
</evidence>
<keyword evidence="1" id="KW-0472">Membrane</keyword>
<accession>A0ABS9UWG9</accession>
<dbReference type="PANTHER" id="PTHR35807:SF1">
    <property type="entry name" value="TRANSCRIPTIONAL REGULATOR REDD"/>
    <property type="match status" value="1"/>
</dbReference>
<sequence>MASSVFVLLGSGKLFAQDQSPGGLMFQSSDQPINQRTSYDVFGDKSIAFVDKFDLNFSLSLYPSTEIGYIFRIKNKDSNKVFNLFYNGEGSDLVFTLSEEGTSVLTVARMNKEELLDLHWFDIKVQFNLQEKFIDMTIHDQTFHAASPQLPEKYTPVILFGKSDHIIDVPSFAIKNLMVGNETKYIFPLKEVEGSVVHEIENKVLGRVLNPEWMMNDAYHWKYLKSFNSQSVAGSNYNPITKDILYFNKDSIQFYNVRSGQLSLKIFEEQCPVQLKLGTNYIDYIDNTLNAYEVYYDVPYSGSTFAKLDLETLTWTVKNDSQLPTQLHHHGTFYNNNTQDYTIFGGFGNMHYSKNFYVYKYQDNDWGVLDGFTGDLISPRYFSSMGYLEKNNSLYVFGGMGNESGEQTVGRRYYYDLYQVNLSTNEVTKLWEIPWENDNMVPVRGMVLLDENYFYTLCYPEHFSESKLRLYKFSISDGSFEILGDSIPIFSDKINTHANLYYDQGLNNLYALVQEFDDDISSELKVYSLAFPPVTAQQLASFQQPNSKSLLYQILGVLIFAIISVGTILLIRKKRRLKAIEENQVILPSNALEFKPVERYYRPNAIYLFGEFTVRDRKNRDITYMFSTQLKQILCLVIQYSISESGITSQYLSNVFWPDKPANKVKNSRGVSINNLRKALNELDGIELIYEKGHFKIVYTDEFYCDYFRCHEIVGLPGNSDARREMIEIIGKGKFLHFFDHPIFDSFKDTIEKELEPYLLLAIEKSFTNGEYKDSIAIADAIFNIDPLSEIAINYQVQSFHKLKHHDEAKIKLESFMIRYKKVMGSDYPNPYKLQ</sequence>
<evidence type="ECO:0000256" key="1">
    <source>
        <dbReference type="SAM" id="Phobius"/>
    </source>
</evidence>
<keyword evidence="1" id="KW-0812">Transmembrane</keyword>
<dbReference type="RefSeq" id="WP_241346742.1">
    <property type="nucleotide sequence ID" value="NZ_JAKZGP010000005.1"/>
</dbReference>
<name>A0ABS9UWG9_9BACT</name>
<dbReference type="EMBL" id="JAKZGP010000005">
    <property type="protein sequence ID" value="MCH7408515.1"/>
    <property type="molecule type" value="Genomic_DNA"/>
</dbReference>
<keyword evidence="3" id="KW-1185">Reference proteome</keyword>
<proteinExistence type="predicted"/>
<keyword evidence="1" id="KW-1133">Transmembrane helix</keyword>
<keyword evidence="2" id="KW-0238">DNA-binding</keyword>